<dbReference type="RefSeq" id="WP_002616209.1">
    <property type="nucleotide sequence ID" value="NC_014623.1"/>
</dbReference>
<keyword evidence="3 6" id="KW-0067">ATP-binding</keyword>
<dbReference type="SUPFAM" id="SSF52540">
    <property type="entry name" value="P-loop containing nucleoside triphosphate hydrolases"/>
    <property type="match status" value="1"/>
</dbReference>
<evidence type="ECO:0000256" key="2">
    <source>
        <dbReference type="ARBA" id="ARBA00022741"/>
    </source>
</evidence>
<dbReference type="EMBL" id="CP002271">
    <property type="protein sequence ID" value="ADO73556.1"/>
    <property type="molecule type" value="Genomic_DNA"/>
</dbReference>
<feature type="domain" description="ABC transporter" evidence="4">
    <location>
        <begin position="6"/>
        <end position="232"/>
    </location>
</feature>
<dbReference type="GO" id="GO:0016887">
    <property type="term" value="F:ATP hydrolysis activity"/>
    <property type="evidence" value="ECO:0007669"/>
    <property type="project" value="InterPro"/>
</dbReference>
<dbReference type="Proteomes" id="UP000001351">
    <property type="component" value="Chromosome"/>
</dbReference>
<keyword evidence="2" id="KW-0547">Nucleotide-binding</keyword>
<protein>
    <submittedName>
        <fullName evidence="6">ABC transporter ATP-binding protein</fullName>
    </submittedName>
</protein>
<evidence type="ECO:0000256" key="1">
    <source>
        <dbReference type="ARBA" id="ARBA00022448"/>
    </source>
</evidence>
<dbReference type="OrthoDB" id="9814623at2"/>
<evidence type="ECO:0000313" key="7">
    <source>
        <dbReference type="Proteomes" id="UP000001351"/>
    </source>
</evidence>
<dbReference type="STRING" id="378806.STAUR_5794"/>
<dbReference type="HOGENOM" id="CLU_000604_1_22_7"/>
<evidence type="ECO:0000256" key="3">
    <source>
        <dbReference type="ARBA" id="ARBA00022840"/>
    </source>
</evidence>
<dbReference type="InterPro" id="IPR003593">
    <property type="entry name" value="AAA+_ATPase"/>
</dbReference>
<dbReference type="AlphaFoldDB" id="Q08W53"/>
<dbReference type="PROSITE" id="PS00211">
    <property type="entry name" value="ABC_TRANSPORTER_1"/>
    <property type="match status" value="1"/>
</dbReference>
<keyword evidence="7" id="KW-1185">Reference proteome</keyword>
<dbReference type="PROSITE" id="PS50893">
    <property type="entry name" value="ABC_TRANSPORTER_2"/>
    <property type="match status" value="1"/>
</dbReference>
<dbReference type="CDD" id="cd03293">
    <property type="entry name" value="ABC_NrtD_SsuB_transporters"/>
    <property type="match status" value="1"/>
</dbReference>
<dbReference type="Pfam" id="PF00005">
    <property type="entry name" value="ABC_tran"/>
    <property type="match status" value="1"/>
</dbReference>
<dbReference type="InterPro" id="IPR017871">
    <property type="entry name" value="ABC_transporter-like_CS"/>
</dbReference>
<gene>
    <name evidence="5" type="ordered locus">STAUR_5794</name>
    <name evidence="6" type="ORF">STIAU_0192</name>
</gene>
<dbReference type="EMBL" id="AAMD01000106">
    <property type="protein sequence ID" value="EAU64717.1"/>
    <property type="molecule type" value="Genomic_DNA"/>
</dbReference>
<sequence>MEEPHLHLDQVHFRYGAVPVLEAFSLRVQAGEFVSLVGASGSGKSTILKLLTGLLRPEAGTARVMGAAPAPGRIGYMPQRDCLMPWRTALENAAAGLEVQGVGPREARQRARELWPAFGLSGAEDRYPHQLSGGMRQRVAFLRTVLGGHSILLLDEPFGALDALTRAQMQAWLLGLWQELGKSVLFVTHDAEEAALLSDRVYVLKGAGVELPVGLPRPRSYAMISDPIVVERRAAILREVGLC</sequence>
<dbReference type="InterPro" id="IPR050166">
    <property type="entry name" value="ABC_transporter_ATP-bind"/>
</dbReference>
<dbReference type="InterPro" id="IPR003439">
    <property type="entry name" value="ABC_transporter-like_ATP-bd"/>
</dbReference>
<name>Q08W53_STIAD</name>
<evidence type="ECO:0000313" key="6">
    <source>
        <dbReference type="EMBL" id="EAU64717.1"/>
    </source>
</evidence>
<dbReference type="KEGG" id="sur:STAUR_5794"/>
<accession>Q08W53</accession>
<proteinExistence type="predicted"/>
<organism evidence="6 8">
    <name type="scientific">Stigmatella aurantiaca (strain DW4/3-1)</name>
    <dbReference type="NCBI Taxonomy" id="378806"/>
    <lineage>
        <taxon>Bacteria</taxon>
        <taxon>Pseudomonadati</taxon>
        <taxon>Myxococcota</taxon>
        <taxon>Myxococcia</taxon>
        <taxon>Myxococcales</taxon>
        <taxon>Cystobacterineae</taxon>
        <taxon>Archangiaceae</taxon>
        <taxon>Stigmatella</taxon>
    </lineage>
</organism>
<evidence type="ECO:0000259" key="4">
    <source>
        <dbReference type="PROSITE" id="PS50893"/>
    </source>
</evidence>
<evidence type="ECO:0000313" key="5">
    <source>
        <dbReference type="EMBL" id="ADO73556.1"/>
    </source>
</evidence>
<reference evidence="5 7" key="2">
    <citation type="journal article" date="2011" name="Mol. Biol. Evol.">
        <title>Comparative genomic analysis of fruiting body formation in Myxococcales.</title>
        <authorList>
            <person name="Huntley S."/>
            <person name="Hamann N."/>
            <person name="Wegener-Feldbrugge S."/>
            <person name="Treuner-Lange A."/>
            <person name="Kube M."/>
            <person name="Reinhardt R."/>
            <person name="Klages S."/>
            <person name="Muller R."/>
            <person name="Ronning C.M."/>
            <person name="Nierman W.C."/>
            <person name="Sogaard-Andersen L."/>
        </authorList>
    </citation>
    <scope>NUCLEOTIDE SEQUENCE [LARGE SCALE GENOMIC DNA]</scope>
    <source>
        <strain evidence="5 7">DW4/3-1</strain>
    </source>
</reference>
<dbReference type="eggNOG" id="COG1116">
    <property type="taxonomic scope" value="Bacteria"/>
</dbReference>
<dbReference type="InterPro" id="IPR027417">
    <property type="entry name" value="P-loop_NTPase"/>
</dbReference>
<dbReference type="PANTHER" id="PTHR42788">
    <property type="entry name" value="TAURINE IMPORT ATP-BINDING PROTEIN-RELATED"/>
    <property type="match status" value="1"/>
</dbReference>
<dbReference type="GO" id="GO:0005524">
    <property type="term" value="F:ATP binding"/>
    <property type="evidence" value="ECO:0007669"/>
    <property type="project" value="UniProtKB-KW"/>
</dbReference>
<evidence type="ECO:0000313" key="8">
    <source>
        <dbReference type="Proteomes" id="UP000032702"/>
    </source>
</evidence>
<keyword evidence="1" id="KW-0813">Transport</keyword>
<dbReference type="SMART" id="SM00382">
    <property type="entry name" value="AAA"/>
    <property type="match status" value="1"/>
</dbReference>
<reference evidence="6 8" key="1">
    <citation type="submission" date="2006-04" db="EMBL/GenBank/DDBJ databases">
        <authorList>
            <person name="Nierman W.C."/>
        </authorList>
    </citation>
    <scope>NUCLEOTIDE SEQUENCE [LARGE SCALE GENOMIC DNA]</scope>
    <source>
        <strain evidence="6 8">DW4/3-1</strain>
    </source>
</reference>
<dbReference type="Gene3D" id="3.40.50.300">
    <property type="entry name" value="P-loop containing nucleotide triphosphate hydrolases"/>
    <property type="match status" value="1"/>
</dbReference>
<dbReference type="Proteomes" id="UP000032702">
    <property type="component" value="Unassembled WGS sequence"/>
</dbReference>
<dbReference type="PANTHER" id="PTHR42788:SF2">
    <property type="entry name" value="ABC TRANSPORTER ATP-BINDING PROTEIN"/>
    <property type="match status" value="1"/>
</dbReference>